<keyword evidence="2" id="KW-1185">Reference proteome</keyword>
<accession>A0A914KH55</accession>
<name>A0A914KH55_MELIC</name>
<dbReference type="Proteomes" id="UP000887563">
    <property type="component" value="Unplaced"/>
</dbReference>
<dbReference type="Pfam" id="PF01909">
    <property type="entry name" value="NTP_transf_2"/>
    <property type="match status" value="1"/>
</dbReference>
<reference evidence="3" key="1">
    <citation type="submission" date="2022-11" db="UniProtKB">
        <authorList>
            <consortium name="WormBaseParasite"/>
        </authorList>
    </citation>
    <scope>IDENTIFICATION</scope>
</reference>
<dbReference type="InterPro" id="IPR043519">
    <property type="entry name" value="NT_sf"/>
</dbReference>
<evidence type="ECO:0000313" key="2">
    <source>
        <dbReference type="Proteomes" id="UP000887563"/>
    </source>
</evidence>
<dbReference type="Gene3D" id="3.30.460.10">
    <property type="entry name" value="Beta Polymerase, domain 2"/>
    <property type="match status" value="1"/>
</dbReference>
<dbReference type="SUPFAM" id="SSF81301">
    <property type="entry name" value="Nucleotidyltransferase"/>
    <property type="match status" value="1"/>
</dbReference>
<evidence type="ECO:0000259" key="1">
    <source>
        <dbReference type="Pfam" id="PF01909"/>
    </source>
</evidence>
<feature type="domain" description="Polymerase nucleotidyl transferase" evidence="1">
    <location>
        <begin position="24"/>
        <end position="55"/>
    </location>
</feature>
<dbReference type="InterPro" id="IPR002934">
    <property type="entry name" value="Polymerase_NTP_transf_dom"/>
</dbReference>
<dbReference type="WBParaSite" id="Minc3s00010g00692">
    <property type="protein sequence ID" value="Minc3s00010g00692"/>
    <property type="gene ID" value="Minc3s00010g00692"/>
</dbReference>
<sequence length="110" mass="12690">MTEIIKNWIPWSHQNNEKPAPKGIAKFVLSGSHRLGAATIKSDIDGVILVPRKTYWQTHFEKDFFGNFDCILKGCINRENNDEAEDNSLFCKLCEVSSRLMSYFSLTYRI</sequence>
<organism evidence="2 3">
    <name type="scientific">Meloidogyne incognita</name>
    <name type="common">Southern root-knot nematode worm</name>
    <name type="synonym">Oxyuris incognita</name>
    <dbReference type="NCBI Taxonomy" id="6306"/>
    <lineage>
        <taxon>Eukaryota</taxon>
        <taxon>Metazoa</taxon>
        <taxon>Ecdysozoa</taxon>
        <taxon>Nematoda</taxon>
        <taxon>Chromadorea</taxon>
        <taxon>Rhabditida</taxon>
        <taxon>Tylenchina</taxon>
        <taxon>Tylenchomorpha</taxon>
        <taxon>Tylenchoidea</taxon>
        <taxon>Meloidogynidae</taxon>
        <taxon>Meloidogyninae</taxon>
        <taxon>Meloidogyne</taxon>
        <taxon>Meloidogyne incognita group</taxon>
    </lineage>
</organism>
<evidence type="ECO:0000313" key="3">
    <source>
        <dbReference type="WBParaSite" id="Minc3s00010g00692"/>
    </source>
</evidence>
<protein>
    <submittedName>
        <fullName evidence="3">Polymerase nucleotidyl transferase domain-containing protein</fullName>
    </submittedName>
</protein>
<proteinExistence type="predicted"/>
<dbReference type="AlphaFoldDB" id="A0A914KH55"/>
<dbReference type="GO" id="GO:0016779">
    <property type="term" value="F:nucleotidyltransferase activity"/>
    <property type="evidence" value="ECO:0007669"/>
    <property type="project" value="InterPro"/>
</dbReference>